<organism evidence="4">
    <name type="scientific">Tanacetum cinerariifolium</name>
    <name type="common">Dalmatian daisy</name>
    <name type="synonym">Chrysanthemum cinerariifolium</name>
    <dbReference type="NCBI Taxonomy" id="118510"/>
    <lineage>
        <taxon>Eukaryota</taxon>
        <taxon>Viridiplantae</taxon>
        <taxon>Streptophyta</taxon>
        <taxon>Embryophyta</taxon>
        <taxon>Tracheophyta</taxon>
        <taxon>Spermatophyta</taxon>
        <taxon>Magnoliopsida</taxon>
        <taxon>eudicotyledons</taxon>
        <taxon>Gunneridae</taxon>
        <taxon>Pentapetalae</taxon>
        <taxon>asterids</taxon>
        <taxon>campanulids</taxon>
        <taxon>Asterales</taxon>
        <taxon>Asteraceae</taxon>
        <taxon>Asteroideae</taxon>
        <taxon>Anthemideae</taxon>
        <taxon>Anthemidinae</taxon>
        <taxon>Tanacetum</taxon>
    </lineage>
</organism>
<evidence type="ECO:0000256" key="1">
    <source>
        <dbReference type="SAM" id="MobiDB-lite"/>
    </source>
</evidence>
<dbReference type="SUPFAM" id="SSF56672">
    <property type="entry name" value="DNA/RNA polymerases"/>
    <property type="match status" value="1"/>
</dbReference>
<feature type="compositionally biased region" description="Polar residues" evidence="1">
    <location>
        <begin position="28"/>
        <end position="39"/>
    </location>
</feature>
<comment type="caution">
    <text evidence="4">The sequence shown here is derived from an EMBL/GenBank/DDBJ whole genome shotgun (WGS) entry which is preliminary data.</text>
</comment>
<dbReference type="InterPro" id="IPR043502">
    <property type="entry name" value="DNA/RNA_pol_sf"/>
</dbReference>
<feature type="compositionally biased region" description="Basic and acidic residues" evidence="1">
    <location>
        <begin position="1"/>
        <end position="21"/>
    </location>
</feature>
<feature type="compositionally biased region" description="Basic and acidic residues" evidence="1">
    <location>
        <begin position="78"/>
        <end position="88"/>
    </location>
</feature>
<keyword evidence="4" id="KW-0808">Transferase</keyword>
<dbReference type="InterPro" id="IPR005162">
    <property type="entry name" value="Retrotrans_gag_dom"/>
</dbReference>
<feature type="compositionally biased region" description="Basic and acidic residues" evidence="1">
    <location>
        <begin position="40"/>
        <end position="67"/>
    </location>
</feature>
<keyword evidence="4" id="KW-0695">RNA-directed DNA polymerase</keyword>
<dbReference type="Gene3D" id="3.30.70.270">
    <property type="match status" value="1"/>
</dbReference>
<dbReference type="Gene3D" id="1.10.340.70">
    <property type="match status" value="1"/>
</dbReference>
<accession>A0A699HXY3</accession>
<reference evidence="4" key="1">
    <citation type="journal article" date="2019" name="Sci. Rep.">
        <title>Draft genome of Tanacetum cinerariifolium, the natural source of mosquito coil.</title>
        <authorList>
            <person name="Yamashiro T."/>
            <person name="Shiraishi A."/>
            <person name="Satake H."/>
            <person name="Nakayama K."/>
        </authorList>
    </citation>
    <scope>NUCLEOTIDE SEQUENCE</scope>
</reference>
<dbReference type="AlphaFoldDB" id="A0A699HXY3"/>
<evidence type="ECO:0000259" key="2">
    <source>
        <dbReference type="Pfam" id="PF00078"/>
    </source>
</evidence>
<dbReference type="PANTHER" id="PTHR24559">
    <property type="entry name" value="TRANSPOSON TY3-I GAG-POL POLYPROTEIN"/>
    <property type="match status" value="1"/>
</dbReference>
<feature type="region of interest" description="Disordered" evidence="1">
    <location>
        <begin position="282"/>
        <end position="314"/>
    </location>
</feature>
<feature type="compositionally biased region" description="Basic and acidic residues" evidence="1">
    <location>
        <begin position="109"/>
        <end position="121"/>
    </location>
</feature>
<protein>
    <submittedName>
        <fullName evidence="4">Reverse transcriptase domain-containing protein</fullName>
    </submittedName>
</protein>
<gene>
    <name evidence="4" type="ORF">Tci_466070</name>
</gene>
<dbReference type="PANTHER" id="PTHR24559:SF444">
    <property type="entry name" value="REVERSE TRANSCRIPTASE DOMAIN-CONTAINING PROTEIN"/>
    <property type="match status" value="1"/>
</dbReference>
<feature type="domain" description="Reverse transcriptase" evidence="2">
    <location>
        <begin position="518"/>
        <end position="665"/>
    </location>
</feature>
<feature type="compositionally biased region" description="Pro residues" evidence="1">
    <location>
        <begin position="296"/>
        <end position="309"/>
    </location>
</feature>
<dbReference type="InterPro" id="IPR000477">
    <property type="entry name" value="RT_dom"/>
</dbReference>
<feature type="domain" description="Retrotransposon gag" evidence="3">
    <location>
        <begin position="146"/>
        <end position="236"/>
    </location>
</feature>
<feature type="region of interest" description="Disordered" evidence="1">
    <location>
        <begin position="1"/>
        <end position="122"/>
    </location>
</feature>
<dbReference type="Pfam" id="PF00078">
    <property type="entry name" value="RVT_1"/>
    <property type="match status" value="1"/>
</dbReference>
<proteinExistence type="predicted"/>
<dbReference type="InterPro" id="IPR053134">
    <property type="entry name" value="RNA-dir_DNA_polymerase"/>
</dbReference>
<dbReference type="EMBL" id="BKCJ010224639">
    <property type="protein sequence ID" value="GEY94096.1"/>
    <property type="molecule type" value="Genomic_DNA"/>
</dbReference>
<evidence type="ECO:0000313" key="4">
    <source>
        <dbReference type="EMBL" id="GEY94096.1"/>
    </source>
</evidence>
<dbReference type="InterPro" id="IPR043128">
    <property type="entry name" value="Rev_trsase/Diguanyl_cyclase"/>
</dbReference>
<dbReference type="Gene3D" id="3.10.10.10">
    <property type="entry name" value="HIV Type 1 Reverse Transcriptase, subunit A, domain 1"/>
    <property type="match status" value="1"/>
</dbReference>
<dbReference type="Pfam" id="PF03732">
    <property type="entry name" value="Retrotrans_gag"/>
    <property type="match status" value="1"/>
</dbReference>
<evidence type="ECO:0000259" key="3">
    <source>
        <dbReference type="Pfam" id="PF03732"/>
    </source>
</evidence>
<name>A0A699HXY3_TANCI</name>
<dbReference type="GO" id="GO:0003964">
    <property type="term" value="F:RNA-directed DNA polymerase activity"/>
    <property type="evidence" value="ECO:0007669"/>
    <property type="project" value="UniProtKB-KW"/>
</dbReference>
<keyword evidence="4" id="KW-0548">Nucleotidyltransferase</keyword>
<sequence length="833" mass="95230">MDKVRRDKQKEVHARSSKAESVRPAYYSPSTTKSTPGRTNSRDHPRGRSRPHKLDASNEGCPKDREQFCGVGESYDDSYSHSYHDKDRSRHMKRRRDNESPLSSVSKSDSSDGRHMIEPETQRITSKILQAAAQVERWVMPTWCHMFNSTLIGAARVWFDELSSESVDSYKDLKAAFLAYFMQQKKYVKDPVEIHNIKQKNGETIKDFMKRFKVKTRRMKGAPECMLILGFMHGVNNPELTKFLNEHVPKTMEEMMITTTPSYEEKPPLLAKRKATHHEEYRTIQKGKLQKRGKFQPPPPMVTSPPPMVTPVEKKSSNKFCDFHNDKGHSTDECMQLKKQIEELVRAGKLSHLIKEIKNGLDQSKALGNNRRRRSFYKSMYEFYDSHGMLKFPVDGGIVTIHSTILILAECATVITSSAVPKEVGAHPENFKVALHPDFPDQEVAIGRTLSEKGRTELCSLLKENLDIFAWQPSNMTGKRSQAPERAKAIQTEVKKLVEEGIMREVYYHDWLSNPVMVKKHDGSWQMCVGFTDLNKACPQDCYPLSEIDWKVESLCGYPFKCFLDAYKGYHQIQLAESDEEKTAFHTVQGVYCYTKMHFGFKNADATYQRLVDKAFDSPIGRNIKVYVDDLVVKSHTEAKMLRDIGETFRTLRKINMKLNPKKSLVGIAPVGSTKPKEELIVYLFASYGAISAVLMTEIGGFRSQSTSADGSAKCTRLKEKSIQKKGVTTVVEEDGPTWMTPIMKYLKEGTLPSDRKEERKLRIKARQYELLDGVLYVRSFLTPWLRSVGPLQAKYVIREIYEGSCSMHAGPRSVVAKAIRLGYYWPTMHRDA</sequence>
<dbReference type="CDD" id="cd01647">
    <property type="entry name" value="RT_LTR"/>
    <property type="match status" value="1"/>
</dbReference>